<evidence type="ECO:0000256" key="1">
    <source>
        <dbReference type="ARBA" id="ARBA00007469"/>
    </source>
</evidence>
<evidence type="ECO:0000313" key="8">
    <source>
        <dbReference type="Proteomes" id="UP000027361"/>
    </source>
</evidence>
<evidence type="ECO:0000313" key="7">
    <source>
        <dbReference type="EMBL" id="KDN46308.1"/>
    </source>
</evidence>
<evidence type="ECO:0000256" key="3">
    <source>
        <dbReference type="ARBA" id="ARBA00023157"/>
    </source>
</evidence>
<dbReference type="OMA" id="WPIHNDG"/>
<dbReference type="GeneID" id="25267033"/>
<dbReference type="Gene3D" id="3.90.730.10">
    <property type="entry name" value="Ribonuclease T2-like"/>
    <property type="match status" value="1"/>
</dbReference>
<dbReference type="GO" id="GO:0003723">
    <property type="term" value="F:RNA binding"/>
    <property type="evidence" value="ECO:0007669"/>
    <property type="project" value="InterPro"/>
</dbReference>
<dbReference type="EC" id="4.6.1.19" evidence="2"/>
<feature type="active site" evidence="4">
    <location>
        <position position="165"/>
    </location>
</feature>
<feature type="active site" evidence="4">
    <location>
        <position position="104"/>
    </location>
</feature>
<sequence>MRATLFIAAVAAAVGGAGTIVGASPSGPAQASPAAAAFGGSIGNYVQCARALTANSPSACCTNTWIDARNQTDVGQQSGLILSTQFWDGGASGQADLVRSTSIHGLWPDHCDGSYPQYCTAQTGIPERTAAQIVQIISQNDPALFAYMQKYYLGTPDAPSFWEHEYNKHGTCYSTLRAECNAHLTQPGLSVEDSVVLNYFREIVKRFQRHPTYDWLAQAGITPSDKKTYNLAEMQAALKSGSGATPYIGCTSTGAFDEVWYFNYVYGPLINGYYVPTESTSKSSCPATGIKYLPKV</sequence>
<dbReference type="InParanoid" id="A0A066W194"/>
<dbReference type="CDD" id="cd01061">
    <property type="entry name" value="RNase_T2_euk"/>
    <property type="match status" value="1"/>
</dbReference>
<dbReference type="InterPro" id="IPR001568">
    <property type="entry name" value="RNase_T2-like"/>
</dbReference>
<keyword evidence="8" id="KW-1185">Reference proteome</keyword>
<organism evidence="7 8">
    <name type="scientific">Tilletiaria anomala (strain ATCC 24038 / CBS 436.72 / UBC 951)</name>
    <dbReference type="NCBI Taxonomy" id="1037660"/>
    <lineage>
        <taxon>Eukaryota</taxon>
        <taxon>Fungi</taxon>
        <taxon>Dikarya</taxon>
        <taxon>Basidiomycota</taxon>
        <taxon>Ustilaginomycotina</taxon>
        <taxon>Exobasidiomycetes</taxon>
        <taxon>Georgefischeriales</taxon>
        <taxon>Tilletiariaceae</taxon>
        <taxon>Tilletiaria</taxon>
    </lineage>
</organism>
<dbReference type="InterPro" id="IPR033130">
    <property type="entry name" value="RNase_T2_His_AS_2"/>
</dbReference>
<dbReference type="GO" id="GO:0006401">
    <property type="term" value="P:RNA catabolic process"/>
    <property type="evidence" value="ECO:0007669"/>
    <property type="project" value="TreeGrafter"/>
</dbReference>
<protein>
    <recommendedName>
        <fullName evidence="2">ribonuclease T2</fullName>
        <ecNumber evidence="2">4.6.1.19</ecNumber>
    </recommendedName>
</protein>
<gene>
    <name evidence="7" type="ORF">K437DRAFT_290668</name>
</gene>
<dbReference type="HOGENOM" id="CLU_037966_1_0_1"/>
<dbReference type="Pfam" id="PF00445">
    <property type="entry name" value="Ribonuclease_T2"/>
    <property type="match status" value="1"/>
</dbReference>
<feature type="signal peptide" evidence="6">
    <location>
        <begin position="1"/>
        <end position="19"/>
    </location>
</feature>
<dbReference type="Proteomes" id="UP000027361">
    <property type="component" value="Unassembled WGS sequence"/>
</dbReference>
<dbReference type="PANTHER" id="PTHR11240:SF22">
    <property type="entry name" value="RIBONUCLEASE T2"/>
    <property type="match status" value="1"/>
</dbReference>
<evidence type="ECO:0000256" key="4">
    <source>
        <dbReference type="PIRSR" id="PIRSR633697-1"/>
    </source>
</evidence>
<keyword evidence="6" id="KW-0732">Signal</keyword>
<accession>A0A066W194</accession>
<reference evidence="7 8" key="1">
    <citation type="submission" date="2014-05" db="EMBL/GenBank/DDBJ databases">
        <title>Draft genome sequence of a rare smut relative, Tilletiaria anomala UBC 951.</title>
        <authorList>
            <consortium name="DOE Joint Genome Institute"/>
            <person name="Toome M."/>
            <person name="Kuo A."/>
            <person name="Henrissat B."/>
            <person name="Lipzen A."/>
            <person name="Tritt A."/>
            <person name="Yoshinaga Y."/>
            <person name="Zane M."/>
            <person name="Barry K."/>
            <person name="Grigoriev I.V."/>
            <person name="Spatafora J.W."/>
            <person name="Aimea M.C."/>
        </authorList>
    </citation>
    <scope>NUCLEOTIDE SEQUENCE [LARGE SCALE GENOMIC DNA]</scope>
    <source>
        <strain evidence="7 8">UBC 951</strain>
    </source>
</reference>
<dbReference type="OrthoDB" id="435754at2759"/>
<dbReference type="PROSITE" id="PS00531">
    <property type="entry name" value="RNASE_T2_2"/>
    <property type="match status" value="1"/>
</dbReference>
<dbReference type="InterPro" id="IPR033697">
    <property type="entry name" value="Ribonuclease_T2_eukaryotic"/>
</dbReference>
<dbReference type="EMBL" id="JMSN01000036">
    <property type="protein sequence ID" value="KDN46308.1"/>
    <property type="molecule type" value="Genomic_DNA"/>
</dbReference>
<dbReference type="InterPro" id="IPR036430">
    <property type="entry name" value="RNase_T2-like_sf"/>
</dbReference>
<feature type="active site" evidence="4">
    <location>
        <position position="169"/>
    </location>
</feature>
<dbReference type="PANTHER" id="PTHR11240">
    <property type="entry name" value="RIBONUCLEASE T2"/>
    <property type="match status" value="1"/>
</dbReference>
<comment type="similarity">
    <text evidence="1 5">Belongs to the RNase T2 family.</text>
</comment>
<evidence type="ECO:0000256" key="5">
    <source>
        <dbReference type="RuleBase" id="RU004328"/>
    </source>
</evidence>
<keyword evidence="3" id="KW-1015">Disulfide bond</keyword>
<evidence type="ECO:0000256" key="2">
    <source>
        <dbReference type="ARBA" id="ARBA00012571"/>
    </source>
</evidence>
<comment type="caution">
    <text evidence="7">The sequence shown here is derived from an EMBL/GenBank/DDBJ whole genome shotgun (WGS) entry which is preliminary data.</text>
</comment>
<dbReference type="GO" id="GO:0033897">
    <property type="term" value="F:ribonuclease T2 activity"/>
    <property type="evidence" value="ECO:0007669"/>
    <property type="project" value="UniProtKB-EC"/>
</dbReference>
<dbReference type="GO" id="GO:0005576">
    <property type="term" value="C:extracellular region"/>
    <property type="evidence" value="ECO:0007669"/>
    <property type="project" value="TreeGrafter"/>
</dbReference>
<evidence type="ECO:0000256" key="6">
    <source>
        <dbReference type="SAM" id="SignalP"/>
    </source>
</evidence>
<proteinExistence type="inferred from homology"/>
<dbReference type="AlphaFoldDB" id="A0A066W194"/>
<name>A0A066W194_TILAU</name>
<dbReference type="SUPFAM" id="SSF55895">
    <property type="entry name" value="Ribonuclease Rh-like"/>
    <property type="match status" value="1"/>
</dbReference>
<dbReference type="RefSeq" id="XP_013243519.1">
    <property type="nucleotide sequence ID" value="XM_013388065.1"/>
</dbReference>
<feature type="chain" id="PRO_5001632512" description="ribonuclease T2" evidence="6">
    <location>
        <begin position="20"/>
        <end position="296"/>
    </location>
</feature>